<dbReference type="SMART" id="SM00478">
    <property type="entry name" value="ENDO3c"/>
    <property type="match status" value="1"/>
</dbReference>
<dbReference type="OrthoDB" id="9785929at2"/>
<dbReference type="GO" id="GO:0006307">
    <property type="term" value="P:DNA alkylation repair"/>
    <property type="evidence" value="ECO:0007669"/>
    <property type="project" value="TreeGrafter"/>
</dbReference>
<dbReference type="GO" id="GO:0032993">
    <property type="term" value="C:protein-DNA complex"/>
    <property type="evidence" value="ECO:0007669"/>
    <property type="project" value="TreeGrafter"/>
</dbReference>
<evidence type="ECO:0000256" key="3">
    <source>
        <dbReference type="ARBA" id="ARBA00022763"/>
    </source>
</evidence>
<dbReference type="PANTHER" id="PTHR43003">
    <property type="entry name" value="DNA-3-METHYLADENINE GLYCOSYLASE"/>
    <property type="match status" value="1"/>
</dbReference>
<gene>
    <name evidence="6" type="ORF">WH87_14645</name>
</gene>
<dbReference type="Gene3D" id="1.10.340.30">
    <property type="entry name" value="Hypothetical protein, domain 2"/>
    <property type="match status" value="1"/>
</dbReference>
<accession>A0A0F5Q595</accession>
<evidence type="ECO:0000256" key="4">
    <source>
        <dbReference type="ARBA" id="ARBA00023204"/>
    </source>
</evidence>
<name>A0A0F5Q595_9HYPH</name>
<protein>
    <recommendedName>
        <fullName evidence="2">DNA-3-methyladenine glycosylase II</fullName>
        <ecNumber evidence="2">3.2.2.21</ecNumber>
    </recommendedName>
</protein>
<evidence type="ECO:0000313" key="7">
    <source>
        <dbReference type="Proteomes" id="UP000033411"/>
    </source>
</evidence>
<dbReference type="GO" id="GO:0032131">
    <property type="term" value="F:alkylated DNA binding"/>
    <property type="evidence" value="ECO:0007669"/>
    <property type="project" value="TreeGrafter"/>
</dbReference>
<dbReference type="GO" id="GO:0008725">
    <property type="term" value="F:DNA-3-methyladenine glycosylase activity"/>
    <property type="evidence" value="ECO:0007669"/>
    <property type="project" value="TreeGrafter"/>
</dbReference>
<keyword evidence="7" id="KW-1185">Reference proteome</keyword>
<reference evidence="6 7" key="1">
    <citation type="submission" date="2015-03" db="EMBL/GenBank/DDBJ databases">
        <authorList>
            <person name="Lepp D."/>
            <person name="Hassan Y.I."/>
            <person name="Li X.-Z."/>
            <person name="Zhou T."/>
        </authorList>
    </citation>
    <scope>NUCLEOTIDE SEQUENCE [LARGE SCALE GENOMIC DNA]</scope>
    <source>
        <strain evidence="6 7">E84</strain>
    </source>
</reference>
<dbReference type="EC" id="3.2.2.21" evidence="2"/>
<dbReference type="STRING" id="1293439.WH87_14645"/>
<dbReference type="CDD" id="cd00056">
    <property type="entry name" value="ENDO3c"/>
    <property type="match status" value="1"/>
</dbReference>
<dbReference type="Proteomes" id="UP000033411">
    <property type="component" value="Unassembled WGS sequence"/>
</dbReference>
<dbReference type="PANTHER" id="PTHR43003:SF13">
    <property type="entry name" value="DNA-3-METHYLADENINE GLYCOSYLASE 2"/>
    <property type="match status" value="1"/>
</dbReference>
<organism evidence="6 7">
    <name type="scientific">Devosia epidermidihirudinis</name>
    <dbReference type="NCBI Taxonomy" id="1293439"/>
    <lineage>
        <taxon>Bacteria</taxon>
        <taxon>Pseudomonadati</taxon>
        <taxon>Pseudomonadota</taxon>
        <taxon>Alphaproteobacteria</taxon>
        <taxon>Hyphomicrobiales</taxon>
        <taxon>Devosiaceae</taxon>
        <taxon>Devosia</taxon>
    </lineage>
</organism>
<dbReference type="GO" id="GO:0005737">
    <property type="term" value="C:cytoplasm"/>
    <property type="evidence" value="ECO:0007669"/>
    <property type="project" value="TreeGrafter"/>
</dbReference>
<sequence>MSLVAPSPRLDSVAAVASHLEVLVGIDPRLASVWDFAGEVSPRISEPGFPGIAKVICGQQLSVASARAIWGRYEQIPGALDPVQYLSLDEATVRGCGFSLGKFRTVRVIAEAMVAGTLNFEHLETLPALEAVQYLIAHKGIGPWTAEVYLMFCAGHPDVFPAGDLAILKAVHHGLNLDARPTIREMYEIAQIWSPHRSAAALLFWRYFAVSRDRDGILL</sequence>
<dbReference type="SUPFAM" id="SSF48150">
    <property type="entry name" value="DNA-glycosylase"/>
    <property type="match status" value="1"/>
</dbReference>
<dbReference type="EMBL" id="LANJ01000044">
    <property type="protein sequence ID" value="KKC35816.1"/>
    <property type="molecule type" value="Genomic_DNA"/>
</dbReference>
<keyword evidence="4" id="KW-0234">DNA repair</keyword>
<dbReference type="GO" id="GO:0043916">
    <property type="term" value="F:DNA-7-methylguanine glycosylase activity"/>
    <property type="evidence" value="ECO:0007669"/>
    <property type="project" value="TreeGrafter"/>
</dbReference>
<evidence type="ECO:0000259" key="5">
    <source>
        <dbReference type="SMART" id="SM00478"/>
    </source>
</evidence>
<comment type="catalytic activity">
    <reaction evidence="1">
        <text>Hydrolysis of alkylated DNA, releasing 3-methyladenine, 3-methylguanine, 7-methylguanine and 7-methyladenine.</text>
        <dbReference type="EC" id="3.2.2.21"/>
    </reaction>
</comment>
<evidence type="ECO:0000256" key="1">
    <source>
        <dbReference type="ARBA" id="ARBA00000086"/>
    </source>
</evidence>
<dbReference type="Gene3D" id="1.10.1670.40">
    <property type="match status" value="1"/>
</dbReference>
<feature type="domain" description="HhH-GPD" evidence="5">
    <location>
        <begin position="57"/>
        <end position="209"/>
    </location>
</feature>
<keyword evidence="3" id="KW-0227">DNA damage</keyword>
<dbReference type="GO" id="GO:0006285">
    <property type="term" value="P:base-excision repair, AP site formation"/>
    <property type="evidence" value="ECO:0007669"/>
    <property type="project" value="TreeGrafter"/>
</dbReference>
<dbReference type="InterPro" id="IPR003265">
    <property type="entry name" value="HhH-GPD_domain"/>
</dbReference>
<dbReference type="AlphaFoldDB" id="A0A0F5Q595"/>
<evidence type="ECO:0000313" key="6">
    <source>
        <dbReference type="EMBL" id="KKC35816.1"/>
    </source>
</evidence>
<proteinExistence type="predicted"/>
<dbReference type="PATRIC" id="fig|1293439.3.peg.2985"/>
<dbReference type="Pfam" id="PF00730">
    <property type="entry name" value="HhH-GPD"/>
    <property type="match status" value="1"/>
</dbReference>
<dbReference type="InterPro" id="IPR051912">
    <property type="entry name" value="Alkylbase_DNA_Glycosylase/TA"/>
</dbReference>
<evidence type="ECO:0000256" key="2">
    <source>
        <dbReference type="ARBA" id="ARBA00012000"/>
    </source>
</evidence>
<comment type="caution">
    <text evidence="6">The sequence shown here is derived from an EMBL/GenBank/DDBJ whole genome shotgun (WGS) entry which is preliminary data.</text>
</comment>
<dbReference type="InterPro" id="IPR011257">
    <property type="entry name" value="DNA_glycosylase"/>
</dbReference>